<organism evidence="1 2">
    <name type="scientific">Arenivirga flava</name>
    <dbReference type="NCBI Taxonomy" id="1930060"/>
    <lineage>
        <taxon>Bacteria</taxon>
        <taxon>Bacillati</taxon>
        <taxon>Actinomycetota</taxon>
        <taxon>Actinomycetes</taxon>
        <taxon>Micrococcales</taxon>
        <taxon>Microbacteriaceae</taxon>
        <taxon>Arenivirga</taxon>
    </lineage>
</organism>
<dbReference type="Gene3D" id="1.10.287.1060">
    <property type="entry name" value="ESAT-6-like"/>
    <property type="match status" value="1"/>
</dbReference>
<evidence type="ECO:0000313" key="2">
    <source>
        <dbReference type="Proteomes" id="UP001157160"/>
    </source>
</evidence>
<dbReference type="SUPFAM" id="SSF140453">
    <property type="entry name" value="EsxAB dimer-like"/>
    <property type="match status" value="1"/>
</dbReference>
<proteinExistence type="predicted"/>
<dbReference type="AlphaFoldDB" id="A0AA37UDQ9"/>
<gene>
    <name evidence="1" type="ORF">GCM10025874_04970</name>
</gene>
<name>A0AA37UDQ9_9MICO</name>
<evidence type="ECO:0008006" key="3">
    <source>
        <dbReference type="Google" id="ProtNLM"/>
    </source>
</evidence>
<evidence type="ECO:0000313" key="1">
    <source>
        <dbReference type="EMBL" id="GMA27244.1"/>
    </source>
</evidence>
<comment type="caution">
    <text evidence="1">The sequence shown here is derived from an EMBL/GenBank/DDBJ whole genome shotgun (WGS) entry which is preliminary data.</text>
</comment>
<keyword evidence="2" id="KW-1185">Reference proteome</keyword>
<dbReference type="Proteomes" id="UP001157160">
    <property type="component" value="Unassembled WGS sequence"/>
</dbReference>
<dbReference type="InterPro" id="IPR036689">
    <property type="entry name" value="ESAT-6-like_sf"/>
</dbReference>
<dbReference type="RefSeq" id="WP_284229701.1">
    <property type="nucleotide sequence ID" value="NZ_BSUL01000001.1"/>
</dbReference>
<protein>
    <recommendedName>
        <fullName evidence="3">ESAT-6-like protein</fullName>
    </recommendedName>
</protein>
<accession>A0AA37UDQ9</accession>
<sequence length="103" mass="10945">MSEQAVDTVALRAMADALTELTTYAGMLRDGASSFAHMLPAEWQGPAMTQFLATFQTWSVSAEGLRAQTESLQQLAAAVVTAYEGASEQLDTTWSQVASGLQA</sequence>
<reference evidence="1 2" key="1">
    <citation type="journal article" date="2014" name="Int. J. Syst. Evol. Microbiol.">
        <title>Complete genome sequence of Corynebacterium casei LMG S-19264T (=DSM 44701T), isolated from a smear-ripened cheese.</title>
        <authorList>
            <consortium name="US DOE Joint Genome Institute (JGI-PGF)"/>
            <person name="Walter F."/>
            <person name="Albersmeier A."/>
            <person name="Kalinowski J."/>
            <person name="Ruckert C."/>
        </authorList>
    </citation>
    <scope>NUCLEOTIDE SEQUENCE [LARGE SCALE GENOMIC DNA]</scope>
    <source>
        <strain evidence="1 2">NBRC 112289</strain>
    </source>
</reference>
<dbReference type="EMBL" id="BSUL01000001">
    <property type="protein sequence ID" value="GMA27244.1"/>
    <property type="molecule type" value="Genomic_DNA"/>
</dbReference>